<evidence type="ECO:0000313" key="2">
    <source>
        <dbReference type="EMBL" id="GAA4815116.1"/>
    </source>
</evidence>
<evidence type="ECO:0000313" key="3">
    <source>
        <dbReference type="Proteomes" id="UP001500839"/>
    </source>
</evidence>
<gene>
    <name evidence="2" type="ORF">GCM10023353_20790</name>
</gene>
<sequence length="187" mass="19784">MSGRAGKAAAIAALAGLLAGCSGTEHTDTQTPYTTEAGIPATGFFDPCDAAMTAWFGQRGYHHPDFIEPILDEIGSNCSYTSDTDGFAVMSRGSTPGDGIDRRLHHLLGIQGPVSQATLAGYPIDIEIISSGRQRQDCHLVATVGYGFLEVSGGPRGPIAETFPRDCDAAQTFTANLLRRMDHVWPG</sequence>
<keyword evidence="3" id="KW-1185">Reference proteome</keyword>
<protein>
    <recommendedName>
        <fullName evidence="4">DUF3558 domain-containing protein</fullName>
    </recommendedName>
</protein>
<feature type="chain" id="PRO_5045125610" description="DUF3558 domain-containing protein" evidence="1">
    <location>
        <begin position="28"/>
        <end position="187"/>
    </location>
</feature>
<comment type="caution">
    <text evidence="2">The sequence shown here is derived from an EMBL/GenBank/DDBJ whole genome shotgun (WGS) entry which is preliminary data.</text>
</comment>
<name>A0ABP9CPX9_9ACTN</name>
<evidence type="ECO:0008006" key="4">
    <source>
        <dbReference type="Google" id="ProtNLM"/>
    </source>
</evidence>
<dbReference type="RefSeq" id="WP_200171178.1">
    <property type="nucleotide sequence ID" value="NZ_BAABKQ010000001.1"/>
</dbReference>
<evidence type="ECO:0000256" key="1">
    <source>
        <dbReference type="SAM" id="SignalP"/>
    </source>
</evidence>
<dbReference type="Proteomes" id="UP001500839">
    <property type="component" value="Unassembled WGS sequence"/>
</dbReference>
<reference evidence="3" key="1">
    <citation type="journal article" date="2019" name="Int. J. Syst. Evol. Microbiol.">
        <title>The Global Catalogue of Microorganisms (GCM) 10K type strain sequencing project: providing services to taxonomists for standard genome sequencing and annotation.</title>
        <authorList>
            <consortium name="The Broad Institute Genomics Platform"/>
            <consortium name="The Broad Institute Genome Sequencing Center for Infectious Disease"/>
            <person name="Wu L."/>
            <person name="Ma J."/>
        </authorList>
    </citation>
    <scope>NUCLEOTIDE SEQUENCE [LARGE SCALE GENOMIC DNA]</scope>
    <source>
        <strain evidence="3">JCM 18542</strain>
    </source>
</reference>
<accession>A0ABP9CPX9</accession>
<keyword evidence="1" id="KW-0732">Signal</keyword>
<proteinExistence type="predicted"/>
<dbReference type="PROSITE" id="PS51257">
    <property type="entry name" value="PROKAR_LIPOPROTEIN"/>
    <property type="match status" value="1"/>
</dbReference>
<dbReference type="EMBL" id="BAABKQ010000001">
    <property type="protein sequence ID" value="GAA4815116.1"/>
    <property type="molecule type" value="Genomic_DNA"/>
</dbReference>
<feature type="signal peptide" evidence="1">
    <location>
        <begin position="1"/>
        <end position="27"/>
    </location>
</feature>
<organism evidence="2 3">
    <name type="scientific">Tomitella cavernea</name>
    <dbReference type="NCBI Taxonomy" id="1387982"/>
    <lineage>
        <taxon>Bacteria</taxon>
        <taxon>Bacillati</taxon>
        <taxon>Actinomycetota</taxon>
        <taxon>Actinomycetes</taxon>
        <taxon>Mycobacteriales</taxon>
        <taxon>Tomitella</taxon>
    </lineage>
</organism>